<keyword evidence="4" id="KW-1185">Reference proteome</keyword>
<keyword evidence="1" id="KW-0505">Motor protein</keyword>
<accession>A0A9Q1GPS7</accession>
<dbReference type="GO" id="GO:0016020">
    <property type="term" value="C:membrane"/>
    <property type="evidence" value="ECO:0007669"/>
    <property type="project" value="TreeGrafter"/>
</dbReference>
<dbReference type="GO" id="GO:0005737">
    <property type="term" value="C:cytoplasm"/>
    <property type="evidence" value="ECO:0007669"/>
    <property type="project" value="TreeGrafter"/>
</dbReference>
<dbReference type="Gene3D" id="3.40.50.300">
    <property type="entry name" value="P-loop containing nucleotide triphosphate hydrolases"/>
    <property type="match status" value="1"/>
</dbReference>
<dbReference type="PROSITE" id="PS51388">
    <property type="entry name" value="GED"/>
    <property type="match status" value="1"/>
</dbReference>
<dbReference type="OrthoDB" id="5061070at2759"/>
<dbReference type="InterPro" id="IPR003130">
    <property type="entry name" value="GED"/>
</dbReference>
<dbReference type="Proteomes" id="UP001153076">
    <property type="component" value="Unassembled WGS sequence"/>
</dbReference>
<evidence type="ECO:0000313" key="4">
    <source>
        <dbReference type="Proteomes" id="UP001153076"/>
    </source>
</evidence>
<dbReference type="EMBL" id="JAKOGI010002105">
    <property type="protein sequence ID" value="KAJ8422925.1"/>
    <property type="molecule type" value="Genomic_DNA"/>
</dbReference>
<dbReference type="GO" id="GO:0005874">
    <property type="term" value="C:microtubule"/>
    <property type="evidence" value="ECO:0007669"/>
    <property type="project" value="TreeGrafter"/>
</dbReference>
<protein>
    <recommendedName>
        <fullName evidence="2">GED domain-containing protein</fullName>
    </recommendedName>
</protein>
<dbReference type="Gene3D" id="1.20.120.1240">
    <property type="entry name" value="Dynamin, middle domain"/>
    <property type="match status" value="1"/>
</dbReference>
<dbReference type="SUPFAM" id="SSF52540">
    <property type="entry name" value="P-loop containing nucleoside triphosphate hydrolases"/>
    <property type="match status" value="1"/>
</dbReference>
<evidence type="ECO:0000313" key="3">
    <source>
        <dbReference type="EMBL" id="KAJ8422925.1"/>
    </source>
</evidence>
<dbReference type="InterPro" id="IPR022812">
    <property type="entry name" value="Dynamin"/>
</dbReference>
<reference evidence="3" key="1">
    <citation type="submission" date="2022-04" db="EMBL/GenBank/DDBJ databases">
        <title>Carnegiea gigantea Genome sequencing and assembly v2.</title>
        <authorList>
            <person name="Copetti D."/>
            <person name="Sanderson M.J."/>
            <person name="Burquez A."/>
            <person name="Wojciechowski M.F."/>
        </authorList>
    </citation>
    <scope>NUCLEOTIDE SEQUENCE</scope>
    <source>
        <strain evidence="3">SGP5-SGP5p</strain>
        <tissue evidence="3">Aerial part</tissue>
    </source>
</reference>
<dbReference type="GO" id="GO:0003924">
    <property type="term" value="F:GTPase activity"/>
    <property type="evidence" value="ECO:0007669"/>
    <property type="project" value="InterPro"/>
</dbReference>
<dbReference type="InterPro" id="IPR027417">
    <property type="entry name" value="P-loop_NTPase"/>
</dbReference>
<dbReference type="PANTHER" id="PTHR11566:SF173">
    <property type="entry name" value="DYNAMIN-RELATED PROTEIN 4C"/>
    <property type="match status" value="1"/>
</dbReference>
<dbReference type="InterPro" id="IPR020850">
    <property type="entry name" value="GED_dom"/>
</dbReference>
<gene>
    <name evidence="3" type="ORF">Cgig2_012939</name>
</gene>
<feature type="domain" description="GED" evidence="2">
    <location>
        <begin position="382"/>
        <end position="475"/>
    </location>
</feature>
<comment type="caution">
    <text evidence="3">The sequence shown here is derived from an EMBL/GenBank/DDBJ whole genome shotgun (WGS) entry which is preliminary data.</text>
</comment>
<sequence length="477" mass="54000">MAIIPSAAEITPISSLPPPLISSYNDRIRPLLDAVDKLRTLKRTLAVVTKADKAPEGLLEKVTNDDVNIGLGYVCVRNRIGLESYEEARLEESKLFRSNPLLSRIDKSMVGIPVLAQKLVRIQANIISKCLPNIVKQINGKLNANLTELKKMPKDLSSVAEAMAAFMDLMVEVKESLNKILIRGDYDEYPDDVQMHCNARLAEMLNRYSDELQSKDWSSSEFLMEEIRVLEESKGIGLPNFLPRSAFLTLLKKRINEISSHPANFVNVVWAYIESVLVSVLNKHCDNYPQLFSAISRAAGNVTARMKAESVKQVMEIIEMEKLVDYTCDPEYVSMWNKLMLCLGQFKKIMENEHEPPVLNIEGIGDVCVAHLRQHKHSAEEALDMKMRLIAYWRIVLRRLVDSMALHLLFSIQKLVNKELVTEVVNELMGPYGGGLEKMLEEPPSVAAKRERLNTSIKLLKESKDVVSKIMDRIQIE</sequence>
<dbReference type="PANTHER" id="PTHR11566">
    <property type="entry name" value="DYNAMIN"/>
    <property type="match status" value="1"/>
</dbReference>
<proteinExistence type="predicted"/>
<evidence type="ECO:0000259" key="2">
    <source>
        <dbReference type="PROSITE" id="PS51388"/>
    </source>
</evidence>
<dbReference type="GO" id="GO:0008017">
    <property type="term" value="F:microtubule binding"/>
    <property type="evidence" value="ECO:0007669"/>
    <property type="project" value="TreeGrafter"/>
</dbReference>
<dbReference type="InterPro" id="IPR000375">
    <property type="entry name" value="Dynamin_stalk"/>
</dbReference>
<dbReference type="GO" id="GO:0005525">
    <property type="term" value="F:GTP binding"/>
    <property type="evidence" value="ECO:0007669"/>
    <property type="project" value="InterPro"/>
</dbReference>
<dbReference type="Pfam" id="PF02212">
    <property type="entry name" value="GED"/>
    <property type="match status" value="1"/>
</dbReference>
<organism evidence="3 4">
    <name type="scientific">Carnegiea gigantea</name>
    <dbReference type="NCBI Taxonomy" id="171969"/>
    <lineage>
        <taxon>Eukaryota</taxon>
        <taxon>Viridiplantae</taxon>
        <taxon>Streptophyta</taxon>
        <taxon>Embryophyta</taxon>
        <taxon>Tracheophyta</taxon>
        <taxon>Spermatophyta</taxon>
        <taxon>Magnoliopsida</taxon>
        <taxon>eudicotyledons</taxon>
        <taxon>Gunneridae</taxon>
        <taxon>Pentapetalae</taxon>
        <taxon>Caryophyllales</taxon>
        <taxon>Cactineae</taxon>
        <taxon>Cactaceae</taxon>
        <taxon>Cactoideae</taxon>
        <taxon>Echinocereeae</taxon>
        <taxon>Carnegiea</taxon>
    </lineage>
</organism>
<dbReference type="SMART" id="SM00302">
    <property type="entry name" value="GED"/>
    <property type="match status" value="1"/>
</dbReference>
<name>A0A9Q1GPS7_9CARY</name>
<evidence type="ECO:0000256" key="1">
    <source>
        <dbReference type="ARBA" id="ARBA00023175"/>
    </source>
</evidence>
<dbReference type="AlphaFoldDB" id="A0A9Q1GPS7"/>
<dbReference type="Pfam" id="PF01031">
    <property type="entry name" value="Dynamin_M"/>
    <property type="match status" value="1"/>
</dbReference>